<dbReference type="EMBL" id="OW152825">
    <property type="protein sequence ID" value="CAH2041394.1"/>
    <property type="molecule type" value="Genomic_DNA"/>
</dbReference>
<evidence type="ECO:0000313" key="2">
    <source>
        <dbReference type="EMBL" id="CAH2041394.1"/>
    </source>
</evidence>
<reference evidence="2" key="1">
    <citation type="submission" date="2022-03" db="EMBL/GenBank/DDBJ databases">
        <authorList>
            <person name="Martin H S."/>
        </authorList>
    </citation>
    <scope>NUCLEOTIDE SEQUENCE</scope>
</reference>
<organism evidence="2 3">
    <name type="scientific">Iphiclides podalirius</name>
    <name type="common">scarce swallowtail</name>
    <dbReference type="NCBI Taxonomy" id="110791"/>
    <lineage>
        <taxon>Eukaryota</taxon>
        <taxon>Metazoa</taxon>
        <taxon>Ecdysozoa</taxon>
        <taxon>Arthropoda</taxon>
        <taxon>Hexapoda</taxon>
        <taxon>Insecta</taxon>
        <taxon>Pterygota</taxon>
        <taxon>Neoptera</taxon>
        <taxon>Endopterygota</taxon>
        <taxon>Lepidoptera</taxon>
        <taxon>Glossata</taxon>
        <taxon>Ditrysia</taxon>
        <taxon>Papilionoidea</taxon>
        <taxon>Papilionidae</taxon>
        <taxon>Papilioninae</taxon>
        <taxon>Iphiclides</taxon>
    </lineage>
</organism>
<proteinExistence type="predicted"/>
<sequence length="70" mass="7914">MSATETEMAAPNRPPPPPKKPLASAQWRKQKATFYGHIRTEPTPVRSPHRSSDYQRTREAITTENLAEVV</sequence>
<evidence type="ECO:0000256" key="1">
    <source>
        <dbReference type="SAM" id="MobiDB-lite"/>
    </source>
</evidence>
<dbReference type="Proteomes" id="UP000837857">
    <property type="component" value="Chromosome 13"/>
</dbReference>
<accession>A0ABN8HU66</accession>
<keyword evidence="3" id="KW-1185">Reference proteome</keyword>
<feature type="compositionally biased region" description="Basic and acidic residues" evidence="1">
    <location>
        <begin position="50"/>
        <end position="61"/>
    </location>
</feature>
<feature type="region of interest" description="Disordered" evidence="1">
    <location>
        <begin position="1"/>
        <end position="70"/>
    </location>
</feature>
<evidence type="ECO:0000313" key="3">
    <source>
        <dbReference type="Proteomes" id="UP000837857"/>
    </source>
</evidence>
<gene>
    <name evidence="2" type="ORF">IPOD504_LOCUS3138</name>
</gene>
<protein>
    <submittedName>
        <fullName evidence="2">Uncharacterized protein</fullName>
    </submittedName>
</protein>
<feature type="non-terminal residue" evidence="2">
    <location>
        <position position="70"/>
    </location>
</feature>
<name>A0ABN8HU66_9NEOP</name>